<feature type="domain" description="DUF4773" evidence="1">
    <location>
        <begin position="41"/>
        <end position="75"/>
    </location>
</feature>
<keyword evidence="3" id="KW-1185">Reference proteome</keyword>
<reference evidence="2" key="1">
    <citation type="submission" date="2020-07" db="EMBL/GenBank/DDBJ databases">
        <title>Multicomponent nature underlies the extraordinary mechanical properties of spider dragline silk.</title>
        <authorList>
            <person name="Kono N."/>
            <person name="Nakamura H."/>
            <person name="Mori M."/>
            <person name="Yoshida Y."/>
            <person name="Ohtoshi R."/>
            <person name="Malay A.D."/>
            <person name="Moran D.A.P."/>
            <person name="Tomita M."/>
            <person name="Numata K."/>
            <person name="Arakawa K."/>
        </authorList>
    </citation>
    <scope>NUCLEOTIDE SEQUENCE</scope>
</reference>
<dbReference type="Proteomes" id="UP000887116">
    <property type="component" value="Unassembled WGS sequence"/>
</dbReference>
<accession>A0A8X6JIE8</accession>
<dbReference type="InterPro" id="IPR031941">
    <property type="entry name" value="DUF4773"/>
</dbReference>
<name>A0A8X6JIE8_TRICU</name>
<evidence type="ECO:0000259" key="1">
    <source>
        <dbReference type="Pfam" id="PF15998"/>
    </source>
</evidence>
<proteinExistence type="predicted"/>
<evidence type="ECO:0000313" key="3">
    <source>
        <dbReference type="Proteomes" id="UP000887116"/>
    </source>
</evidence>
<gene>
    <name evidence="2" type="ORF">TNCT_198141</name>
</gene>
<sequence>MTDVNQSKERKSDSQHVYLWRGYVTDNSTIVYMEEGSHSGCQCVKFECECCLVIDVPEIKLDNTICLQAAYLPKEYLLL</sequence>
<organism evidence="2 3">
    <name type="scientific">Trichonephila clavata</name>
    <name type="common">Joro spider</name>
    <name type="synonym">Nephila clavata</name>
    <dbReference type="NCBI Taxonomy" id="2740835"/>
    <lineage>
        <taxon>Eukaryota</taxon>
        <taxon>Metazoa</taxon>
        <taxon>Ecdysozoa</taxon>
        <taxon>Arthropoda</taxon>
        <taxon>Chelicerata</taxon>
        <taxon>Arachnida</taxon>
        <taxon>Araneae</taxon>
        <taxon>Araneomorphae</taxon>
        <taxon>Entelegynae</taxon>
        <taxon>Araneoidea</taxon>
        <taxon>Nephilidae</taxon>
        <taxon>Trichonephila</taxon>
    </lineage>
</organism>
<comment type="caution">
    <text evidence="2">The sequence shown here is derived from an EMBL/GenBank/DDBJ whole genome shotgun (WGS) entry which is preliminary data.</text>
</comment>
<protein>
    <recommendedName>
        <fullName evidence="1">DUF4773 domain-containing protein</fullName>
    </recommendedName>
</protein>
<dbReference type="EMBL" id="BMAO01016334">
    <property type="protein sequence ID" value="GFR07776.1"/>
    <property type="molecule type" value="Genomic_DNA"/>
</dbReference>
<dbReference type="AlphaFoldDB" id="A0A8X6JIE8"/>
<dbReference type="OrthoDB" id="5952164at2759"/>
<evidence type="ECO:0000313" key="2">
    <source>
        <dbReference type="EMBL" id="GFR07776.1"/>
    </source>
</evidence>
<dbReference type="Pfam" id="PF15998">
    <property type="entry name" value="DUF4773"/>
    <property type="match status" value="1"/>
</dbReference>